<feature type="binding site" evidence="10">
    <location>
        <begin position="195"/>
        <end position="199"/>
    </location>
    <ligand>
        <name>GTP</name>
        <dbReference type="ChEBI" id="CHEBI:37565"/>
    </ligand>
</feature>
<dbReference type="FunCoup" id="A0A1Y1UAI5">
    <property type="interactions" value="314"/>
</dbReference>
<dbReference type="Gene3D" id="3.40.50.300">
    <property type="entry name" value="P-loop containing nucleotide triphosphate hydrolases"/>
    <property type="match status" value="1"/>
</dbReference>
<keyword evidence="8 10" id="KW-0342">GTP-binding</keyword>
<evidence type="ECO:0000256" key="8">
    <source>
        <dbReference type="ARBA" id="ARBA00023134"/>
    </source>
</evidence>
<keyword evidence="14" id="KW-1185">Reference proteome</keyword>
<dbReference type="InterPro" id="IPR000795">
    <property type="entry name" value="T_Tr_GTP-bd_dom"/>
</dbReference>
<dbReference type="SMART" id="SM00889">
    <property type="entry name" value="EFG_IV"/>
    <property type="match status" value="1"/>
</dbReference>
<dbReference type="InterPro" id="IPR009000">
    <property type="entry name" value="Transl_B-barrel_sf"/>
</dbReference>
<feature type="binding site" evidence="10">
    <location>
        <begin position="109"/>
        <end position="116"/>
    </location>
    <ligand>
        <name>GTP</name>
        <dbReference type="ChEBI" id="CHEBI:37565"/>
    </ligand>
</feature>
<dbReference type="Pfam" id="PF00679">
    <property type="entry name" value="EFG_C"/>
    <property type="match status" value="1"/>
</dbReference>
<dbReference type="UniPathway" id="UPA00345"/>
<evidence type="ECO:0000259" key="12">
    <source>
        <dbReference type="PROSITE" id="PS51722"/>
    </source>
</evidence>
<comment type="caution">
    <text evidence="13">The sequence shown here is derived from an EMBL/GenBank/DDBJ whole genome shotgun (WGS) entry which is preliminary data.</text>
</comment>
<dbReference type="SUPFAM" id="SSF50447">
    <property type="entry name" value="Translation proteins"/>
    <property type="match status" value="1"/>
</dbReference>
<dbReference type="STRING" id="4999.A0A1Y1UAI5"/>
<organism evidence="13 14">
    <name type="scientific">Kockovaella imperatae</name>
    <dbReference type="NCBI Taxonomy" id="4999"/>
    <lineage>
        <taxon>Eukaryota</taxon>
        <taxon>Fungi</taxon>
        <taxon>Dikarya</taxon>
        <taxon>Basidiomycota</taxon>
        <taxon>Agaricomycotina</taxon>
        <taxon>Tremellomycetes</taxon>
        <taxon>Tremellales</taxon>
        <taxon>Cuniculitremaceae</taxon>
        <taxon>Kockovaella</taxon>
    </lineage>
</organism>
<feature type="binding site" evidence="10">
    <location>
        <begin position="250"/>
        <end position="253"/>
    </location>
    <ligand>
        <name>GTP</name>
        <dbReference type="ChEBI" id="CHEBI:37565"/>
    </ligand>
</feature>
<comment type="similarity">
    <text evidence="2">Belongs to the TRAFAC class translation factor GTPase superfamily. Classic translation factor GTPase family. EF-G/EF-2 subfamily.</text>
</comment>
<dbReference type="CDD" id="cd01886">
    <property type="entry name" value="EF-G"/>
    <property type="match status" value="1"/>
</dbReference>
<dbReference type="CDD" id="cd04091">
    <property type="entry name" value="mtEFG1_II_like"/>
    <property type="match status" value="1"/>
</dbReference>
<dbReference type="NCBIfam" id="TIGR00484">
    <property type="entry name" value="EF-G"/>
    <property type="match status" value="1"/>
</dbReference>
<dbReference type="InterPro" id="IPR035649">
    <property type="entry name" value="EFG_V"/>
</dbReference>
<evidence type="ECO:0000256" key="2">
    <source>
        <dbReference type="ARBA" id="ARBA00005870"/>
    </source>
</evidence>
<dbReference type="Gene3D" id="3.30.70.240">
    <property type="match status" value="1"/>
</dbReference>
<dbReference type="NCBIfam" id="TIGR00231">
    <property type="entry name" value="small_GTP"/>
    <property type="match status" value="1"/>
</dbReference>
<dbReference type="InterPro" id="IPR005517">
    <property type="entry name" value="Transl_elong_EFG/EF2_IV"/>
</dbReference>
<dbReference type="InterPro" id="IPR047872">
    <property type="entry name" value="EFG_IV"/>
</dbReference>
<dbReference type="Pfam" id="PF03144">
    <property type="entry name" value="GTP_EFTU_D2"/>
    <property type="match status" value="1"/>
</dbReference>
<dbReference type="GO" id="GO:0003746">
    <property type="term" value="F:translation elongation factor activity"/>
    <property type="evidence" value="ECO:0007669"/>
    <property type="project" value="UniProtKB-UniRule"/>
</dbReference>
<dbReference type="SMART" id="SM00838">
    <property type="entry name" value="EFG_C"/>
    <property type="match status" value="1"/>
</dbReference>
<dbReference type="InterPro" id="IPR027417">
    <property type="entry name" value="P-loop_NTPase"/>
</dbReference>
<dbReference type="PANTHER" id="PTHR43636:SF2">
    <property type="entry name" value="ELONGATION FACTOR G, MITOCHONDRIAL"/>
    <property type="match status" value="1"/>
</dbReference>
<dbReference type="GO" id="GO:0070125">
    <property type="term" value="P:mitochondrial translational elongation"/>
    <property type="evidence" value="ECO:0007669"/>
    <property type="project" value="UniProtKB-UniRule"/>
</dbReference>
<dbReference type="EMBL" id="NBSH01000012">
    <property type="protein sequence ID" value="ORX35029.1"/>
    <property type="molecule type" value="Genomic_DNA"/>
</dbReference>
<dbReference type="OrthoDB" id="198619at2759"/>
<comment type="function">
    <text evidence="10">Mitochondrial GTPase that catalyzes the GTP-dependent ribosomal translocation step during translation elongation. During this step, the ribosome changes from the pre-translocational (PRE) to the post-translocational (POST) state as the newly formed A-site-bound peptidyl-tRNA and P-site-bound deacylated tRNA move to the P and E sites, respectively. Catalyzes the coordinated movement of the two tRNA molecules, the mRNA and conformational changes in the ribosome.</text>
</comment>
<dbReference type="Gene3D" id="2.40.30.10">
    <property type="entry name" value="Translation factors"/>
    <property type="match status" value="1"/>
</dbReference>
<dbReference type="FunFam" id="3.30.70.240:FF:000015">
    <property type="entry name" value="Elongation factor G, mitochondrial"/>
    <property type="match status" value="1"/>
</dbReference>
<dbReference type="InterPro" id="IPR014721">
    <property type="entry name" value="Ribsml_uS5_D2-typ_fold_subgr"/>
</dbReference>
<dbReference type="GO" id="GO:0005525">
    <property type="term" value="F:GTP binding"/>
    <property type="evidence" value="ECO:0007669"/>
    <property type="project" value="UniProtKB-UniRule"/>
</dbReference>
<dbReference type="InterPro" id="IPR009022">
    <property type="entry name" value="EFG_III"/>
</dbReference>
<dbReference type="NCBIfam" id="NF009381">
    <property type="entry name" value="PRK12740.1-5"/>
    <property type="match status" value="1"/>
</dbReference>
<dbReference type="InterPro" id="IPR005225">
    <property type="entry name" value="Small_GTP-bd"/>
</dbReference>
<dbReference type="InterPro" id="IPR020568">
    <property type="entry name" value="Ribosomal_Su5_D2-typ_SF"/>
</dbReference>
<keyword evidence="3 10" id="KW-0547">Nucleotide-binding</keyword>
<evidence type="ECO:0000256" key="6">
    <source>
        <dbReference type="ARBA" id="ARBA00022946"/>
    </source>
</evidence>
<comment type="subcellular location">
    <subcellularLocation>
        <location evidence="1 10">Mitochondrion</location>
    </subcellularLocation>
</comment>
<evidence type="ECO:0000313" key="13">
    <source>
        <dbReference type="EMBL" id="ORX35029.1"/>
    </source>
</evidence>
<sequence length="814" mass="90139">MSTVSRLTARARQTCIASSSRSALALPQFRPLSVVPQIRSNSIAGQRIASASIVNPSRRWASTATQLKEDEGEEAEEAAEEKWPVRVLPQLKDGDRARLRRQRNVGISAHIDSGKTTLTERVLYYTGRVRDIHEVRGRDGVGAKMDSMELEREKGITIQSAATFCDWVSSPPPNETPVGGEINEQKENFAINIIDTPGHVDFTIEVERALRVLDGAVLVLCAVSGVQQSQTITVDRQMRRYNVPRVAFINKMDRAGANPWRVIGQLRSKLRHNAAALQVPIGSEDKLQGVVDIIRMKAIYNKGEKGNQVVESDEIPADLLDLVKEKRAELIENLSEADETLCDKFLNEEPISNLDIAQAVRRATVALRFCPVLMGSAIKNTGVQPVLDAVCQYLPDPSEIHNQALDATLPANAPPIPLVPAGDAALVGLAFKLEEGRFGQLTYMRVYQGTLRKGHMIINARTGKRVKVPRLVRMHSNEMEDVDSIGAGEICAIFGVECSSGDTFTDGKTTYTMTSMFVPDPVISLSIRPEGTETPNFSRALNRFQKEDPTFRVHVDSESKETIISGMGELHLDIYVERIRREYGVACVTGKPRVAFRETITQPVNFEYTHKKQSGGAGQFGRVMGRIEPMEFDPDTGKDTEFSNQMIGNAVPHQYIPAIEKGFQEALDRGQLTGHPIIQCRFVLTDGLAHVVDSSELAFRMASLGAFREAFPKAKPVILEPVMTVEVVAPVEFQGNVIGAMNQRKGTIVDTEVRDEEFTLIAEVALNDMFGYASQLRGLTQGKGEFSMEYKKHAQVMPYLQKEMMDAFQNKTVK</sequence>
<dbReference type="Gene3D" id="3.30.70.870">
    <property type="entry name" value="Elongation Factor G (Translational Gtpase), domain 3"/>
    <property type="match status" value="1"/>
</dbReference>
<name>A0A1Y1UAI5_9TREE</name>
<dbReference type="Pfam" id="PF00009">
    <property type="entry name" value="GTP_EFTU"/>
    <property type="match status" value="1"/>
</dbReference>
<proteinExistence type="inferred from homology"/>
<keyword evidence="4 10" id="KW-0251">Elongation factor</keyword>
<dbReference type="SUPFAM" id="SSF52540">
    <property type="entry name" value="P-loop containing nucleoside triphosphate hydrolases"/>
    <property type="match status" value="1"/>
</dbReference>
<dbReference type="CDD" id="cd04097">
    <property type="entry name" value="mtEFG1_C"/>
    <property type="match status" value="1"/>
</dbReference>
<dbReference type="SUPFAM" id="SSF54211">
    <property type="entry name" value="Ribosomal protein S5 domain 2-like"/>
    <property type="match status" value="1"/>
</dbReference>
<dbReference type="Gene3D" id="3.30.230.10">
    <property type="match status" value="1"/>
</dbReference>
<comment type="pathway">
    <text evidence="10">Protein biosynthesis; polypeptide chain elongation.</text>
</comment>
<keyword evidence="7 10" id="KW-0496">Mitochondrion</keyword>
<dbReference type="FunFam" id="3.40.50.300:FF:000558">
    <property type="entry name" value="Elongation factor G, mitochondrial"/>
    <property type="match status" value="1"/>
</dbReference>
<protein>
    <recommendedName>
        <fullName evidence="10">Elongation factor G, mitochondrial</fullName>
        <shortName evidence="10">EF-Gmt</shortName>
    </recommendedName>
    <alternativeName>
        <fullName evidence="10">Elongation factor G 1, mitochondrial</fullName>
        <shortName evidence="10">mEF-G 1</shortName>
    </alternativeName>
    <alternativeName>
        <fullName evidence="10">Elongation factor G1</fullName>
    </alternativeName>
</protein>
<dbReference type="InterPro" id="IPR004161">
    <property type="entry name" value="EFTu-like_2"/>
</dbReference>
<evidence type="ECO:0000256" key="4">
    <source>
        <dbReference type="ARBA" id="ARBA00022768"/>
    </source>
</evidence>
<feature type="domain" description="Tr-type G" evidence="12">
    <location>
        <begin position="100"/>
        <end position="398"/>
    </location>
</feature>
<dbReference type="Proteomes" id="UP000193218">
    <property type="component" value="Unassembled WGS sequence"/>
</dbReference>
<dbReference type="PANTHER" id="PTHR43636">
    <property type="entry name" value="ELONGATION FACTOR G, MITOCHONDRIAL"/>
    <property type="match status" value="1"/>
</dbReference>
<evidence type="ECO:0000256" key="10">
    <source>
        <dbReference type="HAMAP-Rule" id="MF_03061"/>
    </source>
</evidence>
<dbReference type="FunFam" id="3.30.230.10:FF:000003">
    <property type="entry name" value="Elongation factor G"/>
    <property type="match status" value="1"/>
</dbReference>
<dbReference type="InParanoid" id="A0A1Y1UAI5"/>
<dbReference type="InterPro" id="IPR035647">
    <property type="entry name" value="EFG_III/V"/>
</dbReference>
<feature type="region of interest" description="Disordered" evidence="11">
    <location>
        <begin position="59"/>
        <end position="80"/>
    </location>
</feature>
<dbReference type="InterPro" id="IPR004540">
    <property type="entry name" value="Transl_elong_EFG/EF2"/>
</dbReference>
<dbReference type="PRINTS" id="PR00315">
    <property type="entry name" value="ELONGATNFCT"/>
</dbReference>
<comment type="function">
    <text evidence="9">Catalyzes the GTP-dependent ribosomal translocation step during translation elongation. During this step, the ribosome changes from the pre-translocational (PRE) to the post-translocational (POST) state as the newly formed A-site-bound peptidyl-tRNA and P-site-bound deacylated tRNA move to the P and E sites, respectively. Catalyzes the coordinated movement of the two tRNA molecules, the mRNA and conformational changes in the ribosome.</text>
</comment>
<dbReference type="PROSITE" id="PS51722">
    <property type="entry name" value="G_TR_2"/>
    <property type="match status" value="1"/>
</dbReference>
<feature type="compositionally biased region" description="Acidic residues" evidence="11">
    <location>
        <begin position="70"/>
        <end position="79"/>
    </location>
</feature>
<evidence type="ECO:0000256" key="3">
    <source>
        <dbReference type="ARBA" id="ARBA00022741"/>
    </source>
</evidence>
<comment type="similarity">
    <text evidence="10">Belongs to the GTP-binding elongation factor family. EF-G/EF-2 subfamily.</text>
</comment>
<evidence type="ECO:0000256" key="5">
    <source>
        <dbReference type="ARBA" id="ARBA00022917"/>
    </source>
</evidence>
<dbReference type="FunFam" id="3.30.70.870:FF:000001">
    <property type="entry name" value="Elongation factor G"/>
    <property type="match status" value="1"/>
</dbReference>
<reference evidence="13 14" key="1">
    <citation type="submission" date="2017-03" db="EMBL/GenBank/DDBJ databases">
        <title>Widespread Adenine N6-methylation of Active Genes in Fungi.</title>
        <authorList>
            <consortium name="DOE Joint Genome Institute"/>
            <person name="Mondo S.J."/>
            <person name="Dannebaum R.O."/>
            <person name="Kuo R.C."/>
            <person name="Louie K.B."/>
            <person name="Bewick A.J."/>
            <person name="Labutti K."/>
            <person name="Haridas S."/>
            <person name="Kuo A."/>
            <person name="Salamov A."/>
            <person name="Ahrendt S.R."/>
            <person name="Lau R."/>
            <person name="Bowen B.P."/>
            <person name="Lipzen A."/>
            <person name="Sullivan W."/>
            <person name="Andreopoulos W.B."/>
            <person name="Clum A."/>
            <person name="Lindquist E."/>
            <person name="Daum C."/>
            <person name="Northen T.R."/>
            <person name="Ramamoorthy G."/>
            <person name="Schmitz R.J."/>
            <person name="Gryganskyi A."/>
            <person name="Culley D."/>
            <person name="Magnuson J."/>
            <person name="James T.Y."/>
            <person name="O'Malley M.A."/>
            <person name="Stajich J.E."/>
            <person name="Spatafora J.W."/>
            <person name="Visel A."/>
            <person name="Grigoriev I.V."/>
        </authorList>
    </citation>
    <scope>NUCLEOTIDE SEQUENCE [LARGE SCALE GENOMIC DNA]</scope>
    <source>
        <strain evidence="13 14">NRRL Y-17943</strain>
    </source>
</reference>
<dbReference type="FunFam" id="2.40.30.10:FF:000022">
    <property type="entry name" value="Elongation factor G, mitochondrial"/>
    <property type="match status" value="1"/>
</dbReference>
<dbReference type="CDD" id="cd01434">
    <property type="entry name" value="EFG_mtEFG1_IV"/>
    <property type="match status" value="1"/>
</dbReference>
<dbReference type="Pfam" id="PF14492">
    <property type="entry name" value="EFG_III"/>
    <property type="match status" value="1"/>
</dbReference>
<dbReference type="GO" id="GO:0005739">
    <property type="term" value="C:mitochondrion"/>
    <property type="evidence" value="ECO:0007669"/>
    <property type="project" value="UniProtKB-SubCell"/>
</dbReference>
<evidence type="ECO:0000313" key="14">
    <source>
        <dbReference type="Proteomes" id="UP000193218"/>
    </source>
</evidence>
<dbReference type="InterPro" id="IPR041095">
    <property type="entry name" value="EFG_II"/>
</dbReference>
<dbReference type="InterPro" id="IPR031157">
    <property type="entry name" value="G_TR_CS"/>
</dbReference>
<dbReference type="GO" id="GO:0003924">
    <property type="term" value="F:GTPase activity"/>
    <property type="evidence" value="ECO:0007669"/>
    <property type="project" value="UniProtKB-UniRule"/>
</dbReference>
<dbReference type="AlphaFoldDB" id="A0A1Y1UAI5"/>
<accession>A0A1Y1UAI5</accession>
<keyword evidence="5 10" id="KW-0648">Protein biosynthesis</keyword>
<evidence type="ECO:0000256" key="11">
    <source>
        <dbReference type="SAM" id="MobiDB-lite"/>
    </source>
</evidence>
<evidence type="ECO:0000256" key="7">
    <source>
        <dbReference type="ARBA" id="ARBA00023128"/>
    </source>
</evidence>
<evidence type="ECO:0000256" key="9">
    <source>
        <dbReference type="ARBA" id="ARBA00024731"/>
    </source>
</evidence>
<dbReference type="PROSITE" id="PS00301">
    <property type="entry name" value="G_TR_1"/>
    <property type="match status" value="1"/>
</dbReference>
<dbReference type="InterPro" id="IPR000640">
    <property type="entry name" value="EFG_V-like"/>
</dbReference>
<dbReference type="SUPFAM" id="SSF54980">
    <property type="entry name" value="EF-G C-terminal domain-like"/>
    <property type="match status" value="2"/>
</dbReference>
<evidence type="ECO:0000256" key="1">
    <source>
        <dbReference type="ARBA" id="ARBA00004173"/>
    </source>
</evidence>
<keyword evidence="6" id="KW-0809">Transit peptide</keyword>
<gene>
    <name evidence="10" type="primary">MEF1</name>
    <name evidence="13" type="ORF">BD324DRAFT_582547</name>
</gene>
<dbReference type="Pfam" id="PF03764">
    <property type="entry name" value="EFG_IV"/>
    <property type="match status" value="1"/>
</dbReference>
<dbReference type="CDD" id="cd16262">
    <property type="entry name" value="EFG_III"/>
    <property type="match status" value="1"/>
</dbReference>
<dbReference type="HAMAP" id="MF_00054_B">
    <property type="entry name" value="EF_G_EF_2_B"/>
    <property type="match status" value="1"/>
</dbReference>